<dbReference type="EMBL" id="UINC01201359">
    <property type="protein sequence ID" value="SVE20665.1"/>
    <property type="molecule type" value="Genomic_DNA"/>
</dbReference>
<gene>
    <name evidence="1" type="ORF">METZ01_LOCUS473519</name>
</gene>
<evidence type="ECO:0008006" key="2">
    <source>
        <dbReference type="Google" id="ProtNLM"/>
    </source>
</evidence>
<sequence length="211" mass="23468">LSLFAMLVILPCFNQVLATPSISIETSQNVYTYGDHLNIIINVSEVTGDDARIYIINTEERKSLLLQQPISQKYTEFPSPFPIESGSPVWLTGTYGLEFEYSGAESSTQFTLEDTGKVGLPFWIKDVAKMWITDQISAEEFSVAIEYMINAGIINIPYTDPDSDISATTIPEWVKNNAGWWAAGAIDDTEFTLALQYLVKTGIITVNFSKV</sequence>
<dbReference type="AlphaFoldDB" id="A0A383BMT7"/>
<reference evidence="1" key="1">
    <citation type="submission" date="2018-05" db="EMBL/GenBank/DDBJ databases">
        <authorList>
            <person name="Lanie J.A."/>
            <person name="Ng W.-L."/>
            <person name="Kazmierczak K.M."/>
            <person name="Andrzejewski T.M."/>
            <person name="Davidsen T.M."/>
            <person name="Wayne K.J."/>
            <person name="Tettelin H."/>
            <person name="Glass J.I."/>
            <person name="Rusch D."/>
            <person name="Podicherti R."/>
            <person name="Tsui H.-C.T."/>
            <person name="Winkler M.E."/>
        </authorList>
    </citation>
    <scope>NUCLEOTIDE SEQUENCE</scope>
</reference>
<proteinExistence type="predicted"/>
<organism evidence="1">
    <name type="scientific">marine metagenome</name>
    <dbReference type="NCBI Taxonomy" id="408172"/>
    <lineage>
        <taxon>unclassified sequences</taxon>
        <taxon>metagenomes</taxon>
        <taxon>ecological metagenomes</taxon>
    </lineage>
</organism>
<accession>A0A383BMT7</accession>
<evidence type="ECO:0000313" key="1">
    <source>
        <dbReference type="EMBL" id="SVE20665.1"/>
    </source>
</evidence>
<feature type="non-terminal residue" evidence="1">
    <location>
        <position position="1"/>
    </location>
</feature>
<name>A0A383BMT7_9ZZZZ</name>
<protein>
    <recommendedName>
        <fullName evidence="2">Peptidase</fullName>
    </recommendedName>
</protein>